<evidence type="ECO:0000313" key="4">
    <source>
        <dbReference type="Proteomes" id="UP001501166"/>
    </source>
</evidence>
<name>A0ABN0X3B5_9LACT</name>
<dbReference type="Gene3D" id="1.10.10.10">
    <property type="entry name" value="Winged helix-like DNA-binding domain superfamily/Winged helix DNA-binding domain"/>
    <property type="match status" value="1"/>
</dbReference>
<comment type="caution">
    <text evidence="3">The sequence shown here is derived from an EMBL/GenBank/DDBJ whole genome shotgun (WGS) entry which is preliminary data.</text>
</comment>
<dbReference type="PROSITE" id="PS50995">
    <property type="entry name" value="HTH_MARR_2"/>
    <property type="match status" value="1"/>
</dbReference>
<organism evidence="3 4">
    <name type="scientific">Alkalibacterium iburiense</name>
    <dbReference type="NCBI Taxonomy" id="290589"/>
    <lineage>
        <taxon>Bacteria</taxon>
        <taxon>Bacillati</taxon>
        <taxon>Bacillota</taxon>
        <taxon>Bacilli</taxon>
        <taxon>Lactobacillales</taxon>
        <taxon>Carnobacteriaceae</taxon>
        <taxon>Alkalibacterium</taxon>
    </lineage>
</organism>
<dbReference type="PRINTS" id="PR00598">
    <property type="entry name" value="HTHMARR"/>
</dbReference>
<keyword evidence="4" id="KW-1185">Reference proteome</keyword>
<dbReference type="RefSeq" id="WP_343753460.1">
    <property type="nucleotide sequence ID" value="NZ_BAAACW010000024.1"/>
</dbReference>
<proteinExistence type="predicted"/>
<dbReference type="PANTHER" id="PTHR33164:SF43">
    <property type="entry name" value="HTH-TYPE TRANSCRIPTIONAL REPRESSOR YETL"/>
    <property type="match status" value="1"/>
</dbReference>
<dbReference type="InterPro" id="IPR011991">
    <property type="entry name" value="ArsR-like_HTH"/>
</dbReference>
<evidence type="ECO:0000259" key="2">
    <source>
        <dbReference type="PROSITE" id="PS50995"/>
    </source>
</evidence>
<feature type="domain" description="HTH marR-type" evidence="2">
    <location>
        <begin position="1"/>
        <end position="137"/>
    </location>
</feature>
<evidence type="ECO:0000313" key="3">
    <source>
        <dbReference type="EMBL" id="GAA0354075.1"/>
    </source>
</evidence>
<dbReference type="SUPFAM" id="SSF46785">
    <property type="entry name" value="Winged helix' DNA-binding domain"/>
    <property type="match status" value="1"/>
</dbReference>
<protein>
    <recommendedName>
        <fullName evidence="2">HTH marR-type domain-containing protein</fullName>
    </recommendedName>
</protein>
<keyword evidence="1" id="KW-0238">DNA-binding</keyword>
<dbReference type="PANTHER" id="PTHR33164">
    <property type="entry name" value="TRANSCRIPTIONAL REGULATOR, MARR FAMILY"/>
    <property type="match status" value="1"/>
</dbReference>
<evidence type="ECO:0000256" key="1">
    <source>
        <dbReference type="ARBA" id="ARBA00023125"/>
    </source>
</evidence>
<dbReference type="Pfam" id="PF12802">
    <property type="entry name" value="MarR_2"/>
    <property type="match status" value="1"/>
</dbReference>
<dbReference type="Proteomes" id="UP001501166">
    <property type="component" value="Unassembled WGS sequence"/>
</dbReference>
<dbReference type="SMART" id="SM00347">
    <property type="entry name" value="HTH_MARR"/>
    <property type="match status" value="1"/>
</dbReference>
<dbReference type="InterPro" id="IPR036388">
    <property type="entry name" value="WH-like_DNA-bd_sf"/>
</dbReference>
<dbReference type="InterPro" id="IPR036390">
    <property type="entry name" value="WH_DNA-bd_sf"/>
</dbReference>
<dbReference type="InterPro" id="IPR039422">
    <property type="entry name" value="MarR/SlyA-like"/>
</dbReference>
<dbReference type="CDD" id="cd00090">
    <property type="entry name" value="HTH_ARSR"/>
    <property type="match status" value="1"/>
</dbReference>
<gene>
    <name evidence="3" type="ORF">GCM10008932_03870</name>
</gene>
<dbReference type="InterPro" id="IPR000835">
    <property type="entry name" value="HTH_MarR-typ"/>
</dbReference>
<sequence>MATHDQTNALLEKSSEFNHLYKRITDYLLTEIGLSPSAINLIDLIGEQELTLKDITQLSQLDKSTVSRQMNALVKKGYVTKTTGKDKRFAYFTLTEEATTVFERYQEQLENQFNTILSGWTQEEIHMLTVLLGRLNRSITNRFD</sequence>
<reference evidence="3 4" key="1">
    <citation type="journal article" date="2019" name="Int. J. Syst. Evol. Microbiol.">
        <title>The Global Catalogue of Microorganisms (GCM) 10K type strain sequencing project: providing services to taxonomists for standard genome sequencing and annotation.</title>
        <authorList>
            <consortium name="The Broad Institute Genomics Platform"/>
            <consortium name="The Broad Institute Genome Sequencing Center for Infectious Disease"/>
            <person name="Wu L."/>
            <person name="Ma J."/>
        </authorList>
    </citation>
    <scope>NUCLEOTIDE SEQUENCE [LARGE SCALE GENOMIC DNA]</scope>
    <source>
        <strain evidence="3 4">JCM 12662</strain>
    </source>
</reference>
<accession>A0ABN0X3B5</accession>
<dbReference type="EMBL" id="BAAACW010000024">
    <property type="protein sequence ID" value="GAA0354075.1"/>
    <property type="molecule type" value="Genomic_DNA"/>
</dbReference>